<feature type="domain" description="DUF3291" evidence="1">
    <location>
        <begin position="32"/>
        <end position="103"/>
    </location>
</feature>
<accession>A0A9D7SA91</accession>
<evidence type="ECO:0000313" key="3">
    <source>
        <dbReference type="Proteomes" id="UP000808349"/>
    </source>
</evidence>
<name>A0A9D7SA91_9BACT</name>
<proteinExistence type="predicted"/>
<organism evidence="2 3">
    <name type="scientific">Candidatus Defluviibacterium haderslevense</name>
    <dbReference type="NCBI Taxonomy" id="2981993"/>
    <lineage>
        <taxon>Bacteria</taxon>
        <taxon>Pseudomonadati</taxon>
        <taxon>Bacteroidota</taxon>
        <taxon>Saprospiria</taxon>
        <taxon>Saprospirales</taxon>
        <taxon>Saprospiraceae</taxon>
        <taxon>Candidatus Defluviibacterium</taxon>
    </lineage>
</organism>
<dbReference type="InterPro" id="IPR021708">
    <property type="entry name" value="DUF3291"/>
</dbReference>
<evidence type="ECO:0000313" key="2">
    <source>
        <dbReference type="EMBL" id="MBK9718890.1"/>
    </source>
</evidence>
<protein>
    <submittedName>
        <fullName evidence="2">DUF3291 domain-containing protein</fullName>
    </submittedName>
</protein>
<dbReference type="Pfam" id="PF11695">
    <property type="entry name" value="DUF3291"/>
    <property type="match status" value="1"/>
</dbReference>
<dbReference type="EMBL" id="JADKFW010000013">
    <property type="protein sequence ID" value="MBK9718890.1"/>
    <property type="molecule type" value="Genomic_DNA"/>
</dbReference>
<comment type="caution">
    <text evidence="2">The sequence shown here is derived from an EMBL/GenBank/DDBJ whole genome shotgun (WGS) entry which is preliminary data.</text>
</comment>
<dbReference type="AlphaFoldDB" id="A0A9D7SA91"/>
<sequence>MKATITSIELKGPLKFFALSANALNIINQLKATNYKDFKKRGIWTKHYTMTLWNNESELKEFAKSGAHLEAMKKSKQIAKEIRTITIDTDTLPSWDEAKKLLENAKVFTF</sequence>
<dbReference type="Proteomes" id="UP000808349">
    <property type="component" value="Unassembled WGS sequence"/>
</dbReference>
<reference evidence="2 3" key="1">
    <citation type="submission" date="2020-10" db="EMBL/GenBank/DDBJ databases">
        <title>Connecting structure to function with the recovery of over 1000 high-quality activated sludge metagenome-assembled genomes encoding full-length rRNA genes using long-read sequencing.</title>
        <authorList>
            <person name="Singleton C.M."/>
            <person name="Petriglieri F."/>
            <person name="Kristensen J.M."/>
            <person name="Kirkegaard R.H."/>
            <person name="Michaelsen T.Y."/>
            <person name="Andersen M.H."/>
            <person name="Karst S.M."/>
            <person name="Dueholm M.S."/>
            <person name="Nielsen P.H."/>
            <person name="Albertsen M."/>
        </authorList>
    </citation>
    <scope>NUCLEOTIDE SEQUENCE [LARGE SCALE GENOMIC DNA]</scope>
    <source>
        <strain evidence="2">Ribe_18-Q3-R11-54_BAT3C.373</strain>
    </source>
</reference>
<evidence type="ECO:0000259" key="1">
    <source>
        <dbReference type="Pfam" id="PF11695"/>
    </source>
</evidence>
<gene>
    <name evidence="2" type="ORF">IPO85_15525</name>
</gene>